<dbReference type="Proteomes" id="UP000695023">
    <property type="component" value="Unplaced"/>
</dbReference>
<feature type="domain" description="FH2" evidence="3">
    <location>
        <begin position="75"/>
        <end position="407"/>
    </location>
</feature>
<feature type="region of interest" description="Disordered" evidence="1">
    <location>
        <begin position="1"/>
        <end position="78"/>
    </location>
</feature>
<sequence length="407" mass="45612">MHVMGSVSQATGSQDFSVQQEDVAVTVTMSLPSPPRPPSRYADIEDNQMKSPDIPPPPPPPPPPLLPLPPELGHPAGGLKKKRRVRSFFWKTIPEEQVKGRLNLWTQGQVKQKYEIDAQTVEELFGQHDGQSKTLATPARGGKTSSSFRETKQEVSILDAKRGMNIAIFLKQFKRSNETIVDEICHGNSEAFGVERLREMLKLLPESEEVKKLKAHRGEVSQLSLADSFMYRLIQVPSYTVRIESMLLKEDFPAACEAMKRDIKILRAAIKELMCCEELHAVLHLVLQAGNLLNAGGYAGNAVGFKLSSLLSLADTKANKPGMNLLHFVALVSNVIVHFIFAHTPVWLKTHKQLKCSLVVRHHWEEDPKDPIFMGNHTFRVSREDLCYDVVVILVLLWVFAIVTGYL</sequence>
<evidence type="ECO:0000313" key="5">
    <source>
        <dbReference type="RefSeq" id="XP_005754871.1"/>
    </source>
</evidence>
<accession>A0A9Y3SAZ1</accession>
<feature type="transmembrane region" description="Helical" evidence="2">
    <location>
        <begin position="325"/>
        <end position="348"/>
    </location>
</feature>
<dbReference type="RefSeq" id="XP_005754871.1">
    <property type="nucleotide sequence ID" value="XM_005754814.1"/>
</dbReference>
<keyword evidence="2" id="KW-1133">Transmembrane helix</keyword>
<evidence type="ECO:0000313" key="4">
    <source>
        <dbReference type="Proteomes" id="UP000695023"/>
    </source>
</evidence>
<evidence type="ECO:0000259" key="3">
    <source>
        <dbReference type="PROSITE" id="PS51444"/>
    </source>
</evidence>
<feature type="transmembrane region" description="Helical" evidence="2">
    <location>
        <begin position="386"/>
        <end position="406"/>
    </location>
</feature>
<gene>
    <name evidence="5" type="primary">LOC102211488</name>
</gene>
<dbReference type="InterPro" id="IPR015425">
    <property type="entry name" value="FH2_Formin"/>
</dbReference>
<keyword evidence="2" id="KW-0472">Membrane</keyword>
<keyword evidence="2" id="KW-0812">Transmembrane</keyword>
<dbReference type="Pfam" id="PF02181">
    <property type="entry name" value="FH2"/>
    <property type="match status" value="1"/>
</dbReference>
<evidence type="ECO:0000256" key="2">
    <source>
        <dbReference type="SAM" id="Phobius"/>
    </source>
</evidence>
<name>A0A9Y3SAZ1_9CICH</name>
<proteinExistence type="predicted"/>
<reference evidence="5" key="1">
    <citation type="submission" date="2025-08" db="UniProtKB">
        <authorList>
            <consortium name="RefSeq"/>
        </authorList>
    </citation>
    <scope>IDENTIFICATION</scope>
</reference>
<dbReference type="SMART" id="SM00498">
    <property type="entry name" value="FH2"/>
    <property type="match status" value="1"/>
</dbReference>
<dbReference type="InterPro" id="IPR042201">
    <property type="entry name" value="FH2_Formin_sf"/>
</dbReference>
<organism evidence="4 5">
    <name type="scientific">Pundamilia nyererei</name>
    <dbReference type="NCBI Taxonomy" id="303518"/>
    <lineage>
        <taxon>Eukaryota</taxon>
        <taxon>Metazoa</taxon>
        <taxon>Chordata</taxon>
        <taxon>Craniata</taxon>
        <taxon>Vertebrata</taxon>
        <taxon>Euteleostomi</taxon>
        <taxon>Actinopterygii</taxon>
        <taxon>Neopterygii</taxon>
        <taxon>Teleostei</taxon>
        <taxon>Neoteleostei</taxon>
        <taxon>Acanthomorphata</taxon>
        <taxon>Ovalentaria</taxon>
        <taxon>Cichlomorphae</taxon>
        <taxon>Cichliformes</taxon>
        <taxon>Cichlidae</taxon>
        <taxon>African cichlids</taxon>
        <taxon>Pseudocrenilabrinae</taxon>
        <taxon>Haplochromini</taxon>
        <taxon>Pundamilia</taxon>
    </lineage>
</organism>
<dbReference type="Gene3D" id="1.20.58.2220">
    <property type="entry name" value="Formin, FH2 domain"/>
    <property type="match status" value="1"/>
</dbReference>
<protein>
    <submittedName>
        <fullName evidence="5">FH2 domain-containing protein 1-like</fullName>
    </submittedName>
</protein>
<keyword evidence="4" id="KW-1185">Reference proteome</keyword>
<dbReference type="AlphaFoldDB" id="A0A9Y3SAZ1"/>
<dbReference type="PANTHER" id="PTHR46345:SF11">
    <property type="entry name" value="FORMIN-J-LIKE"/>
    <property type="match status" value="1"/>
</dbReference>
<dbReference type="PANTHER" id="PTHR46345">
    <property type="entry name" value="INVERTED FORMIN-2"/>
    <property type="match status" value="1"/>
</dbReference>
<feature type="non-terminal residue" evidence="5">
    <location>
        <position position="407"/>
    </location>
</feature>
<dbReference type="GeneID" id="102211488"/>
<dbReference type="SUPFAM" id="SSF101447">
    <property type="entry name" value="Formin homology 2 domain (FH2 domain)"/>
    <property type="match status" value="1"/>
</dbReference>
<evidence type="ECO:0000256" key="1">
    <source>
        <dbReference type="SAM" id="MobiDB-lite"/>
    </source>
</evidence>
<feature type="compositionally biased region" description="Pro residues" evidence="1">
    <location>
        <begin position="53"/>
        <end position="72"/>
    </location>
</feature>
<feature type="compositionally biased region" description="Polar residues" evidence="1">
    <location>
        <begin position="1"/>
        <end position="20"/>
    </location>
</feature>
<dbReference type="PROSITE" id="PS51444">
    <property type="entry name" value="FH2"/>
    <property type="match status" value="1"/>
</dbReference>